<feature type="signal peptide" evidence="1">
    <location>
        <begin position="1"/>
        <end position="32"/>
    </location>
</feature>
<evidence type="ECO:0008006" key="4">
    <source>
        <dbReference type="Google" id="ProtNLM"/>
    </source>
</evidence>
<gene>
    <name evidence="2" type="ORF">GCU69_12290</name>
</gene>
<comment type="caution">
    <text evidence="2">The sequence shown here is derived from an EMBL/GenBank/DDBJ whole genome shotgun (WGS) entry which is preliminary data.</text>
</comment>
<dbReference type="InterPro" id="IPR006311">
    <property type="entry name" value="TAT_signal"/>
</dbReference>
<keyword evidence="1" id="KW-0732">Signal</keyword>
<evidence type="ECO:0000256" key="1">
    <source>
        <dbReference type="SAM" id="SignalP"/>
    </source>
</evidence>
<dbReference type="EMBL" id="WHPN01000262">
    <property type="protein sequence ID" value="KAF4408841.1"/>
    <property type="molecule type" value="Genomic_DNA"/>
</dbReference>
<keyword evidence="3" id="KW-1185">Reference proteome</keyword>
<protein>
    <recommendedName>
        <fullName evidence="4">Secreted protein</fullName>
    </recommendedName>
</protein>
<proteinExistence type="predicted"/>
<organism evidence="2 3">
    <name type="scientific">Streptomyces lycii</name>
    <dbReference type="NCBI Taxonomy" id="2654337"/>
    <lineage>
        <taxon>Bacteria</taxon>
        <taxon>Bacillati</taxon>
        <taxon>Actinomycetota</taxon>
        <taxon>Actinomycetes</taxon>
        <taxon>Kitasatosporales</taxon>
        <taxon>Streptomycetaceae</taxon>
        <taxon>Streptomyces</taxon>
    </lineage>
</organism>
<evidence type="ECO:0000313" key="3">
    <source>
        <dbReference type="Proteomes" id="UP000621266"/>
    </source>
</evidence>
<name>A0ABQ7FIP5_9ACTN</name>
<feature type="chain" id="PRO_5045041635" description="Secreted protein" evidence="1">
    <location>
        <begin position="33"/>
        <end position="152"/>
    </location>
</feature>
<reference evidence="2 3" key="1">
    <citation type="submission" date="2019-10" db="EMBL/GenBank/DDBJ databases">
        <title>Streptomyces tenebrisbrunneis sp.nov., an endogenous actinomycete isolated from of Lycium ruthenicum.</title>
        <authorList>
            <person name="Ma L."/>
        </authorList>
    </citation>
    <scope>NUCLEOTIDE SEQUENCE [LARGE SCALE GENOMIC DNA]</scope>
    <source>
        <strain evidence="2 3">TRM 66187</strain>
    </source>
</reference>
<evidence type="ECO:0000313" key="2">
    <source>
        <dbReference type="EMBL" id="KAF4408841.1"/>
    </source>
</evidence>
<dbReference type="PROSITE" id="PS51318">
    <property type="entry name" value="TAT"/>
    <property type="match status" value="1"/>
</dbReference>
<accession>A0ABQ7FIP5</accession>
<dbReference type="Proteomes" id="UP000621266">
    <property type="component" value="Unassembled WGS sequence"/>
</dbReference>
<sequence>MRTAARRPLFTALAGAALCGATLLPGAPTAAATDHQRPAAAPERQLIASSTLGEDRRITLTAVRSAGDGTAATVRLATFVHDGGGWIPEDRVVVGERGGWFWYPLTGSGAVCEFSTSSAGDAPIAVSLLITPSIGCSDVHRFHIENGEIVPG</sequence>